<dbReference type="InterPro" id="IPR036162">
    <property type="entry name" value="Resolvase-like_N_sf"/>
</dbReference>
<dbReference type="RefSeq" id="WP_190850755.1">
    <property type="nucleotide sequence ID" value="NZ_AP023440.1"/>
</dbReference>
<sequence>MQTTPAPQAFIPCANTNAAPVPTNRSATAARPLLRAAFYGRSNNGRLGRAGQIIAWQVQICRSACAGRAELVRYFYDIPKTIDRTELHRTSIPPFLHEPSEFHGGWQNLAETLPEKGRDFDVVVCLSLDRISRRVSEVKESGELLARHQAPLISADGGWQEISPISFGLDSRSVSFLRPGVSDQRPNPSALRSLRDRR</sequence>
<dbReference type="EMBL" id="AP023440">
    <property type="protein sequence ID" value="BCL28490.1"/>
    <property type="molecule type" value="Genomic_DNA"/>
</dbReference>
<keyword evidence="3" id="KW-1185">Reference proteome</keyword>
<dbReference type="GO" id="GO:0000150">
    <property type="term" value="F:DNA strand exchange activity"/>
    <property type="evidence" value="ECO:0007669"/>
    <property type="project" value="InterPro"/>
</dbReference>
<evidence type="ECO:0000313" key="3">
    <source>
        <dbReference type="Proteomes" id="UP000516444"/>
    </source>
</evidence>
<feature type="region of interest" description="Disordered" evidence="1">
    <location>
        <begin position="178"/>
        <end position="198"/>
    </location>
</feature>
<dbReference type="KEGG" id="sgm:GCM10017557_33490"/>
<dbReference type="Proteomes" id="UP000516444">
    <property type="component" value="Chromosome"/>
</dbReference>
<proteinExistence type="predicted"/>
<dbReference type="AlphaFoldDB" id="A0A7G1P3S2"/>
<accession>A0A7G1P3S2</accession>
<organism evidence="2 3">
    <name type="scientific">Streptomyces aurantiacus</name>
    <dbReference type="NCBI Taxonomy" id="47760"/>
    <lineage>
        <taxon>Bacteria</taxon>
        <taxon>Bacillati</taxon>
        <taxon>Actinomycetota</taxon>
        <taxon>Actinomycetes</taxon>
        <taxon>Kitasatosporales</taxon>
        <taxon>Streptomycetaceae</taxon>
        <taxon>Streptomyces</taxon>
        <taxon>Streptomyces aurantiacus group</taxon>
    </lineage>
</organism>
<name>A0A7G1P3S2_9ACTN</name>
<gene>
    <name evidence="2" type="ORF">GCM10017557_33490</name>
</gene>
<evidence type="ECO:0000256" key="1">
    <source>
        <dbReference type="SAM" id="MobiDB-lite"/>
    </source>
</evidence>
<evidence type="ECO:0000313" key="2">
    <source>
        <dbReference type="EMBL" id="BCL28490.1"/>
    </source>
</evidence>
<dbReference type="Gene3D" id="3.40.50.1390">
    <property type="entry name" value="Resolvase, N-terminal catalytic domain"/>
    <property type="match status" value="1"/>
</dbReference>
<protein>
    <submittedName>
        <fullName evidence="2">Uncharacterized protein</fullName>
    </submittedName>
</protein>
<reference evidence="2 3" key="1">
    <citation type="journal article" date="2014" name="Int. J. Syst. Evol. Microbiol.">
        <title>Complete genome sequence of Corynebacterium casei LMG S-19264T (=DSM 44701T), isolated from a smear-ripened cheese.</title>
        <authorList>
            <consortium name="US DOE Joint Genome Institute (JGI-PGF)"/>
            <person name="Walter F."/>
            <person name="Albersmeier A."/>
            <person name="Kalinowski J."/>
            <person name="Ruckert C."/>
        </authorList>
    </citation>
    <scope>NUCLEOTIDE SEQUENCE [LARGE SCALE GENOMIC DNA]</scope>
    <source>
        <strain evidence="2 3">JCM 4677</strain>
    </source>
</reference>
<dbReference type="SUPFAM" id="SSF53041">
    <property type="entry name" value="Resolvase-like"/>
    <property type="match status" value="1"/>
</dbReference>
<dbReference type="GO" id="GO:0003677">
    <property type="term" value="F:DNA binding"/>
    <property type="evidence" value="ECO:0007669"/>
    <property type="project" value="InterPro"/>
</dbReference>